<dbReference type="Pfam" id="PF00460">
    <property type="entry name" value="Flg_bb_rod"/>
    <property type="match status" value="1"/>
</dbReference>
<dbReference type="NCBIfam" id="TIGR02490">
    <property type="entry name" value="flgF"/>
    <property type="match status" value="1"/>
</dbReference>
<dbReference type="InterPro" id="IPR010930">
    <property type="entry name" value="Flg_bb/hook_C_dom"/>
</dbReference>
<dbReference type="SUPFAM" id="SSF117143">
    <property type="entry name" value="Flagellar hook protein flgE"/>
    <property type="match status" value="1"/>
</dbReference>
<keyword evidence="5" id="KW-0969">Cilium</keyword>
<dbReference type="Pfam" id="PF22692">
    <property type="entry name" value="LlgE_F_G_D1"/>
    <property type="match status" value="1"/>
</dbReference>
<dbReference type="GO" id="GO:0030694">
    <property type="term" value="C:bacterial-type flagellum basal body, rod"/>
    <property type="evidence" value="ECO:0007669"/>
    <property type="project" value="InterPro"/>
</dbReference>
<dbReference type="InterPro" id="IPR053967">
    <property type="entry name" value="LlgE_F_G-like_D1"/>
</dbReference>
<organism evidence="5">
    <name type="scientific">hydrothermal vent metagenome</name>
    <dbReference type="NCBI Taxonomy" id="652676"/>
    <lineage>
        <taxon>unclassified sequences</taxon>
        <taxon>metagenomes</taxon>
        <taxon>ecological metagenomes</taxon>
    </lineage>
</organism>
<feature type="domain" description="Flagellar hook protein FlgE/F/G-like D1" evidence="4">
    <location>
        <begin position="88"/>
        <end position="152"/>
    </location>
</feature>
<dbReference type="InterPro" id="IPR001444">
    <property type="entry name" value="Flag_bb_rod_N"/>
</dbReference>
<dbReference type="InterPro" id="IPR019776">
    <property type="entry name" value="Flagellar_basal_body_rod_CS"/>
</dbReference>
<evidence type="ECO:0000256" key="1">
    <source>
        <dbReference type="ARBA" id="ARBA00009677"/>
    </source>
</evidence>
<dbReference type="Pfam" id="PF06429">
    <property type="entry name" value="Flg_bbr_C"/>
    <property type="match status" value="1"/>
</dbReference>
<feature type="domain" description="Flagellar basal body rod protein N-terminal" evidence="2">
    <location>
        <begin position="8"/>
        <end position="35"/>
    </location>
</feature>
<name>A0A3B0TYJ9_9ZZZZ</name>
<dbReference type="InterPro" id="IPR020013">
    <property type="entry name" value="Flagellar_FlgE/F/G"/>
</dbReference>
<gene>
    <name evidence="5" type="ORF">MNBD_ALPHA12-1464</name>
</gene>
<dbReference type="NCBIfam" id="TIGR03506">
    <property type="entry name" value="FlgEFG_subfam"/>
    <property type="match status" value="1"/>
</dbReference>
<evidence type="ECO:0000259" key="2">
    <source>
        <dbReference type="Pfam" id="PF00460"/>
    </source>
</evidence>
<keyword evidence="5" id="KW-0966">Cell projection</keyword>
<protein>
    <submittedName>
        <fullName evidence="5">Flagellar basal-body rod protein FlgF</fullName>
    </submittedName>
</protein>
<dbReference type="EMBL" id="UOEO01000241">
    <property type="protein sequence ID" value="VAW23645.1"/>
    <property type="molecule type" value="Genomic_DNA"/>
</dbReference>
<accession>A0A3B0TYJ9</accession>
<dbReference type="InterPro" id="IPR037925">
    <property type="entry name" value="FlgE/F/G-like"/>
</dbReference>
<dbReference type="InterPro" id="IPR012836">
    <property type="entry name" value="FlgF"/>
</dbReference>
<feature type="domain" description="Flagellar basal-body/hook protein C-terminal" evidence="3">
    <location>
        <begin position="194"/>
        <end position="238"/>
    </location>
</feature>
<evidence type="ECO:0000259" key="3">
    <source>
        <dbReference type="Pfam" id="PF06429"/>
    </source>
</evidence>
<reference evidence="5" key="1">
    <citation type="submission" date="2018-06" db="EMBL/GenBank/DDBJ databases">
        <authorList>
            <person name="Zhirakovskaya E."/>
        </authorList>
    </citation>
    <scope>NUCLEOTIDE SEQUENCE</scope>
</reference>
<dbReference type="GO" id="GO:0071978">
    <property type="term" value="P:bacterial-type flagellum-dependent swarming motility"/>
    <property type="evidence" value="ECO:0007669"/>
    <property type="project" value="TreeGrafter"/>
</dbReference>
<proteinExistence type="inferred from homology"/>
<comment type="similarity">
    <text evidence="1">Belongs to the flagella basal body rod proteins family.</text>
</comment>
<sequence length="245" mass="26237">MENAQLISLSRQIGLQRQMNVVANNVANLNTTGFKAEQLLFAQYIMPVAKDRGFTTPDQQLIYTQDWATINDFSAGAIAQTGNNLDVALQGKGFLTVETPDGERFTRSGALQINNQGLLVDNNGYPVLGQGGQIRFGPGESGIQFAQDGSVSSSAGAKGNLRIVEFTDPQALVREGSNLFSGGSPVAAKDTRVVQGALEKSNVSSVLQIAEMIRVNRTYQSMAQLAKRQDELRRSAISTLGNLAG</sequence>
<evidence type="ECO:0000259" key="4">
    <source>
        <dbReference type="Pfam" id="PF22692"/>
    </source>
</evidence>
<dbReference type="PANTHER" id="PTHR30435">
    <property type="entry name" value="FLAGELLAR PROTEIN"/>
    <property type="match status" value="1"/>
</dbReference>
<dbReference type="PANTHER" id="PTHR30435:SF19">
    <property type="entry name" value="FLAGELLAR BASAL-BODY ROD PROTEIN FLGG"/>
    <property type="match status" value="1"/>
</dbReference>
<dbReference type="PROSITE" id="PS00588">
    <property type="entry name" value="FLAGELLA_BB_ROD"/>
    <property type="match status" value="1"/>
</dbReference>
<keyword evidence="5" id="KW-0282">Flagellum</keyword>
<evidence type="ECO:0000313" key="5">
    <source>
        <dbReference type="EMBL" id="VAW23645.1"/>
    </source>
</evidence>
<dbReference type="AlphaFoldDB" id="A0A3B0TYJ9"/>